<feature type="transmembrane region" description="Helical" evidence="2">
    <location>
        <begin position="44"/>
        <end position="66"/>
    </location>
</feature>
<sequence length="247" mass="27755">MCYLTLGKAWHRGFFYTHSEEGIVAKTQVNAMVLETVWRLLSPVQWSLCLLSLLLLLIVSMLLCAIRSKSRKTSRLSLAEMGPISGERPPDSIEVTTSELRKDIIGPASSKRKSTQFQREHRVSFPGQDTPRPVKKALRQLPPLPELEKSSVRRHSSYTGSVVYDVVATEVCIPWPTTDNQASQQQTADCSNHLEEEDEKGEIPFPVYAKVNKTKVCSNSSRRSPLYAKVNKTSSRTVKSELLFCSD</sequence>
<accession>A0ABM3DNN6</accession>
<dbReference type="Proteomes" id="UP001652741">
    <property type="component" value="Chromosome ssa02"/>
</dbReference>
<keyword evidence="2" id="KW-1133">Transmembrane helix</keyword>
<gene>
    <name evidence="4" type="primary">LOC123729551</name>
</gene>
<keyword evidence="2" id="KW-0812">Transmembrane</keyword>
<dbReference type="GeneID" id="123729551"/>
<evidence type="ECO:0000313" key="4">
    <source>
        <dbReference type="RefSeq" id="XP_045560431.1"/>
    </source>
</evidence>
<dbReference type="RefSeq" id="XP_045560431.1">
    <property type="nucleotide sequence ID" value="XM_045704475.1"/>
</dbReference>
<name>A0ABM3DNN6_SALSA</name>
<keyword evidence="2" id="KW-0472">Membrane</keyword>
<evidence type="ECO:0000256" key="1">
    <source>
        <dbReference type="SAM" id="MobiDB-lite"/>
    </source>
</evidence>
<evidence type="ECO:0000256" key="2">
    <source>
        <dbReference type="SAM" id="Phobius"/>
    </source>
</evidence>
<feature type="region of interest" description="Disordered" evidence="1">
    <location>
        <begin position="109"/>
        <end position="134"/>
    </location>
</feature>
<keyword evidence="3" id="KW-1185">Reference proteome</keyword>
<proteinExistence type="predicted"/>
<protein>
    <submittedName>
        <fullName evidence="4">Uncharacterized protein isoform X1</fullName>
    </submittedName>
</protein>
<reference evidence="4" key="1">
    <citation type="submission" date="2025-08" db="UniProtKB">
        <authorList>
            <consortium name="RefSeq"/>
        </authorList>
    </citation>
    <scope>IDENTIFICATION</scope>
</reference>
<evidence type="ECO:0000313" key="3">
    <source>
        <dbReference type="Proteomes" id="UP001652741"/>
    </source>
</evidence>
<organism evidence="3 4">
    <name type="scientific">Salmo salar</name>
    <name type="common">Atlantic salmon</name>
    <dbReference type="NCBI Taxonomy" id="8030"/>
    <lineage>
        <taxon>Eukaryota</taxon>
        <taxon>Metazoa</taxon>
        <taxon>Chordata</taxon>
        <taxon>Craniata</taxon>
        <taxon>Vertebrata</taxon>
        <taxon>Euteleostomi</taxon>
        <taxon>Actinopterygii</taxon>
        <taxon>Neopterygii</taxon>
        <taxon>Teleostei</taxon>
        <taxon>Protacanthopterygii</taxon>
        <taxon>Salmoniformes</taxon>
        <taxon>Salmonidae</taxon>
        <taxon>Salmoninae</taxon>
        <taxon>Salmo</taxon>
    </lineage>
</organism>